<dbReference type="AlphaFoldDB" id="A0A1D1YGZ8"/>
<feature type="non-terminal residue" evidence="5">
    <location>
        <position position="1"/>
    </location>
</feature>
<feature type="compositionally biased region" description="Acidic residues" evidence="4">
    <location>
        <begin position="167"/>
        <end position="181"/>
    </location>
</feature>
<comment type="similarity">
    <text evidence="1">Belongs to the bacterial ribosomal protein bS21 family.</text>
</comment>
<dbReference type="PANTHER" id="PTHR21109">
    <property type="entry name" value="MITOCHONDRIAL 28S RIBOSOMAL PROTEIN S21"/>
    <property type="match status" value="1"/>
</dbReference>
<dbReference type="PANTHER" id="PTHR21109:SF0">
    <property type="entry name" value="SMALL RIBOSOMAL SUBUNIT PROTEIN BS21M"/>
    <property type="match status" value="1"/>
</dbReference>
<dbReference type="NCBIfam" id="TIGR00030">
    <property type="entry name" value="S21p"/>
    <property type="match status" value="1"/>
</dbReference>
<keyword evidence="2 5" id="KW-0689">Ribosomal protein</keyword>
<evidence type="ECO:0000256" key="1">
    <source>
        <dbReference type="ARBA" id="ARBA00006640"/>
    </source>
</evidence>
<dbReference type="EMBL" id="GDJX01014020">
    <property type="protein sequence ID" value="JAT53916.1"/>
    <property type="molecule type" value="Transcribed_RNA"/>
</dbReference>
<sequence>FASRCAPLLPSAMAAASCNLLHHLSVPKNTTFRPITPSHLSAALPRLRPLVGTCWVGARPPGPAGWAPNPAASRADVLCFNSGYNVQVVVGEDEPEEVLLRRFRREVTRAGVIQECKRRRFFENKQEEKKRKAREAGRRNRRRRSGPRTVSPSSSTSDSSSKKAVEDIDDNWDMPDGDLPY</sequence>
<dbReference type="GO" id="GO:0005840">
    <property type="term" value="C:ribosome"/>
    <property type="evidence" value="ECO:0007669"/>
    <property type="project" value="UniProtKB-KW"/>
</dbReference>
<dbReference type="GO" id="GO:0006412">
    <property type="term" value="P:translation"/>
    <property type="evidence" value="ECO:0007669"/>
    <property type="project" value="InterPro"/>
</dbReference>
<gene>
    <name evidence="5" type="primary">rpsU_6</name>
    <name evidence="5" type="ORF">g.44704</name>
</gene>
<reference evidence="5" key="1">
    <citation type="submission" date="2015-07" db="EMBL/GenBank/DDBJ databases">
        <title>Transcriptome Assembly of Anthurium amnicola.</title>
        <authorList>
            <person name="Suzuki J."/>
        </authorList>
    </citation>
    <scope>NUCLEOTIDE SEQUENCE</scope>
</reference>
<proteinExistence type="inferred from homology"/>
<dbReference type="HAMAP" id="MF_00358">
    <property type="entry name" value="Ribosomal_bS21"/>
    <property type="match status" value="1"/>
</dbReference>
<dbReference type="GO" id="GO:0003735">
    <property type="term" value="F:structural constituent of ribosome"/>
    <property type="evidence" value="ECO:0007669"/>
    <property type="project" value="InterPro"/>
</dbReference>
<evidence type="ECO:0000256" key="2">
    <source>
        <dbReference type="ARBA" id="ARBA00022980"/>
    </source>
</evidence>
<evidence type="ECO:0000256" key="4">
    <source>
        <dbReference type="SAM" id="MobiDB-lite"/>
    </source>
</evidence>
<dbReference type="GO" id="GO:1990904">
    <property type="term" value="C:ribonucleoprotein complex"/>
    <property type="evidence" value="ECO:0007669"/>
    <property type="project" value="UniProtKB-KW"/>
</dbReference>
<feature type="compositionally biased region" description="Basic and acidic residues" evidence="4">
    <location>
        <begin position="125"/>
        <end position="138"/>
    </location>
</feature>
<dbReference type="PRINTS" id="PR00976">
    <property type="entry name" value="RIBOSOMALS21"/>
</dbReference>
<dbReference type="Gene3D" id="1.20.5.1150">
    <property type="entry name" value="Ribosomal protein S8"/>
    <property type="match status" value="1"/>
</dbReference>
<keyword evidence="3" id="KW-0687">Ribonucleoprotein</keyword>
<evidence type="ECO:0000313" key="5">
    <source>
        <dbReference type="EMBL" id="JAT53916.1"/>
    </source>
</evidence>
<name>A0A1D1YGZ8_9ARAE</name>
<evidence type="ECO:0000256" key="3">
    <source>
        <dbReference type="ARBA" id="ARBA00023274"/>
    </source>
</evidence>
<dbReference type="Pfam" id="PF01165">
    <property type="entry name" value="Ribosomal_S21"/>
    <property type="match status" value="1"/>
</dbReference>
<organism evidence="5">
    <name type="scientific">Anthurium amnicola</name>
    <dbReference type="NCBI Taxonomy" id="1678845"/>
    <lineage>
        <taxon>Eukaryota</taxon>
        <taxon>Viridiplantae</taxon>
        <taxon>Streptophyta</taxon>
        <taxon>Embryophyta</taxon>
        <taxon>Tracheophyta</taxon>
        <taxon>Spermatophyta</taxon>
        <taxon>Magnoliopsida</taxon>
        <taxon>Liliopsida</taxon>
        <taxon>Araceae</taxon>
        <taxon>Pothoideae</taxon>
        <taxon>Potheae</taxon>
        <taxon>Anthurium</taxon>
    </lineage>
</organism>
<dbReference type="InterPro" id="IPR001911">
    <property type="entry name" value="Ribosomal_bS21"/>
</dbReference>
<feature type="compositionally biased region" description="Low complexity" evidence="4">
    <location>
        <begin position="147"/>
        <end position="159"/>
    </location>
</feature>
<protein>
    <submittedName>
        <fullName evidence="5">30S ribosomal protein S21</fullName>
    </submittedName>
</protein>
<dbReference type="InterPro" id="IPR038380">
    <property type="entry name" value="Ribosomal_bS21_sf"/>
</dbReference>
<feature type="region of interest" description="Disordered" evidence="4">
    <location>
        <begin position="125"/>
        <end position="181"/>
    </location>
</feature>
<accession>A0A1D1YGZ8</accession>